<organism evidence="3 4">
    <name type="scientific">Collybiopsis confluens</name>
    <dbReference type="NCBI Taxonomy" id="2823264"/>
    <lineage>
        <taxon>Eukaryota</taxon>
        <taxon>Fungi</taxon>
        <taxon>Dikarya</taxon>
        <taxon>Basidiomycota</taxon>
        <taxon>Agaricomycotina</taxon>
        <taxon>Agaricomycetes</taxon>
        <taxon>Agaricomycetidae</taxon>
        <taxon>Agaricales</taxon>
        <taxon>Marasmiineae</taxon>
        <taxon>Omphalotaceae</taxon>
        <taxon>Collybiopsis</taxon>
    </lineage>
</organism>
<dbReference type="Proteomes" id="UP000518752">
    <property type="component" value="Unassembled WGS sequence"/>
</dbReference>
<dbReference type="AlphaFoldDB" id="A0A8H5D0Y0"/>
<sequence>MPQGPRVNRSSGLSKFNAVKQGSCCSISLPICRIVPNHSCGSFCFARTHFCPPSSSSSCNDLVLDMSFVVHTDIPRTYGALLMGALFASFLSGAVTVQTLVYYKLYPSDNVHLKSLVLTIWLLDTCHTGLIWGSQWEYLIGFFGDKTKIDFVPTTLALSIAFTVSIRRPCTVPNSPAPVNLQHNTTLLTPEVFVGGSHVPCAFFFCSSDSSAEQTQLVPRNSFGGYCFPETCLIDSNNGNDASLWLILWVSGTFQGNNSNDQLVREVCLRIAQWLFTLGLALSSAVDVIITISLFVLLMKSKTVGGSLDGVIDALILYTFETGSITCAATIISMILWIVVPTELFFMALHFIIGKFYATSLLVTLNSRKSLREVRTSNRGSSSGGGRAPPLAAYVLEHRRPDFRASKHGYDAAASTVTELQINVARSVEYTTDHYGDINHGYSTGPPSF</sequence>
<evidence type="ECO:0000313" key="4">
    <source>
        <dbReference type="Proteomes" id="UP000518752"/>
    </source>
</evidence>
<keyword evidence="1" id="KW-0472">Membrane</keyword>
<keyword evidence="4" id="KW-1185">Reference proteome</keyword>
<feature type="transmembrane region" description="Helical" evidence="1">
    <location>
        <begin position="344"/>
        <end position="365"/>
    </location>
</feature>
<evidence type="ECO:0000259" key="2">
    <source>
        <dbReference type="Pfam" id="PF20152"/>
    </source>
</evidence>
<dbReference type="OrthoDB" id="3206554at2759"/>
<keyword evidence="1" id="KW-0812">Transmembrane</keyword>
<evidence type="ECO:0000313" key="3">
    <source>
        <dbReference type="EMBL" id="KAF5350723.1"/>
    </source>
</evidence>
<comment type="caution">
    <text evidence="3">The sequence shown here is derived from an EMBL/GenBank/DDBJ whole genome shotgun (WGS) entry which is preliminary data.</text>
</comment>
<keyword evidence="1" id="KW-1133">Transmembrane helix</keyword>
<dbReference type="PANTHER" id="PTHR40465">
    <property type="entry name" value="CHROMOSOME 1, WHOLE GENOME SHOTGUN SEQUENCE"/>
    <property type="match status" value="1"/>
</dbReference>
<feature type="transmembrane region" description="Helical" evidence="1">
    <location>
        <begin position="311"/>
        <end position="338"/>
    </location>
</feature>
<protein>
    <recommendedName>
        <fullName evidence="2">DUF6534 domain-containing protein</fullName>
    </recommendedName>
</protein>
<dbReference type="InterPro" id="IPR045339">
    <property type="entry name" value="DUF6534"/>
</dbReference>
<dbReference type="EMBL" id="JAACJN010000293">
    <property type="protein sequence ID" value="KAF5350723.1"/>
    <property type="molecule type" value="Genomic_DNA"/>
</dbReference>
<gene>
    <name evidence="3" type="ORF">D9757_012580</name>
</gene>
<feature type="transmembrane region" description="Helical" evidence="1">
    <location>
        <begin position="80"/>
        <end position="103"/>
    </location>
</feature>
<dbReference type="PANTHER" id="PTHR40465:SF1">
    <property type="entry name" value="DUF6534 DOMAIN-CONTAINING PROTEIN"/>
    <property type="match status" value="1"/>
</dbReference>
<feature type="transmembrane region" description="Helical" evidence="1">
    <location>
        <begin position="274"/>
        <end position="299"/>
    </location>
</feature>
<evidence type="ECO:0000256" key="1">
    <source>
        <dbReference type="SAM" id="Phobius"/>
    </source>
</evidence>
<reference evidence="3 4" key="1">
    <citation type="journal article" date="2020" name="ISME J.">
        <title>Uncovering the hidden diversity of litter-decomposition mechanisms in mushroom-forming fungi.</title>
        <authorList>
            <person name="Floudas D."/>
            <person name="Bentzer J."/>
            <person name="Ahren D."/>
            <person name="Johansson T."/>
            <person name="Persson P."/>
            <person name="Tunlid A."/>
        </authorList>
    </citation>
    <scope>NUCLEOTIDE SEQUENCE [LARGE SCALE GENOMIC DNA]</scope>
    <source>
        <strain evidence="3 4">CBS 406.79</strain>
    </source>
</reference>
<name>A0A8H5D0Y0_9AGAR</name>
<accession>A0A8H5D0Y0</accession>
<feature type="domain" description="DUF6534" evidence="2">
    <location>
        <begin position="283"/>
        <end position="370"/>
    </location>
</feature>
<proteinExistence type="predicted"/>
<dbReference type="Pfam" id="PF20152">
    <property type="entry name" value="DUF6534"/>
    <property type="match status" value="1"/>
</dbReference>